<accession>A0A397SIY4</accession>
<dbReference type="PANTHER" id="PTHR23249">
    <property type="entry name" value="TRAFFICKING PROTEIN PARTICLE COMPLEX SUBUNIT"/>
    <property type="match status" value="1"/>
</dbReference>
<feature type="region of interest" description="Disordered" evidence="7">
    <location>
        <begin position="27"/>
        <end position="79"/>
    </location>
</feature>
<evidence type="ECO:0000313" key="8">
    <source>
        <dbReference type="EMBL" id="RIA84859.1"/>
    </source>
</evidence>
<dbReference type="Proteomes" id="UP000265703">
    <property type="component" value="Unassembled WGS sequence"/>
</dbReference>
<dbReference type="GO" id="GO:0005783">
    <property type="term" value="C:endoplasmic reticulum"/>
    <property type="evidence" value="ECO:0007669"/>
    <property type="project" value="UniProtKB-SubCell"/>
</dbReference>
<evidence type="ECO:0000256" key="7">
    <source>
        <dbReference type="SAM" id="MobiDB-lite"/>
    </source>
</evidence>
<dbReference type="CDD" id="cd14855">
    <property type="entry name" value="TRAPPC1_MUM2"/>
    <property type="match status" value="1"/>
</dbReference>
<dbReference type="GO" id="GO:0006888">
    <property type="term" value="P:endoplasmic reticulum to Golgi vesicle-mediated transport"/>
    <property type="evidence" value="ECO:0007669"/>
    <property type="project" value="UniProtKB-UniRule"/>
</dbReference>
<protein>
    <recommendedName>
        <fullName evidence="6">Trafficking protein particle complex subunit</fullName>
    </recommendedName>
</protein>
<comment type="subunit">
    <text evidence="6">Part of the multisubunit transport protein particle (TRAPP) complex.</text>
</comment>
<name>A0A397SIY4_9GLOM</name>
<evidence type="ECO:0000256" key="1">
    <source>
        <dbReference type="ARBA" id="ARBA00022448"/>
    </source>
</evidence>
<dbReference type="STRING" id="658196.A0A397SIY4"/>
<comment type="caution">
    <text evidence="8">The sequence shown here is derived from an EMBL/GenBank/DDBJ whole genome shotgun (WGS) entry which is preliminary data.</text>
</comment>
<dbReference type="GO" id="GO:0030008">
    <property type="term" value="C:TRAPP complex"/>
    <property type="evidence" value="ECO:0007669"/>
    <property type="project" value="UniProtKB-UniRule"/>
</dbReference>
<sequence>MIYNMYIFDRHCVCIYYQDWHRHRKSGAGSGGGGGGSSAFGTTSTTTSMNGHVDGDSGGSSSSPAHSSAANHLTSHHSTTSQLTSLTSIFSEGRMINIEEEAKLVYGVVFSLRNFVKKLSGSQDGFVAYKTSNYKLHYYETPTGLKFVMNTDPSVESLRQILRQIYTNFYVEYVVKNPLSPSEHPAGEGVNNEYFKAAIDKFVKSLPSYES</sequence>
<dbReference type="PANTHER" id="PTHR23249:SF16">
    <property type="entry name" value="TRAFFICKING PROTEIN PARTICLE COMPLEX SUBUNIT 1"/>
    <property type="match status" value="1"/>
</dbReference>
<organism evidence="8 9">
    <name type="scientific">Glomus cerebriforme</name>
    <dbReference type="NCBI Taxonomy" id="658196"/>
    <lineage>
        <taxon>Eukaryota</taxon>
        <taxon>Fungi</taxon>
        <taxon>Fungi incertae sedis</taxon>
        <taxon>Mucoromycota</taxon>
        <taxon>Glomeromycotina</taxon>
        <taxon>Glomeromycetes</taxon>
        <taxon>Glomerales</taxon>
        <taxon>Glomeraceae</taxon>
        <taxon>Glomus</taxon>
    </lineage>
</organism>
<comment type="subcellular location">
    <subcellularLocation>
        <location evidence="6">Endoplasmic reticulum</location>
    </subcellularLocation>
    <subcellularLocation>
        <location evidence="6">Golgi apparatus</location>
        <location evidence="6">cis-Golgi network</location>
    </subcellularLocation>
</comment>
<dbReference type="InterPro" id="IPR011012">
    <property type="entry name" value="Longin-like_dom_sf"/>
</dbReference>
<dbReference type="GO" id="GO:0005794">
    <property type="term" value="C:Golgi apparatus"/>
    <property type="evidence" value="ECO:0007669"/>
    <property type="project" value="UniProtKB-SubCell"/>
</dbReference>
<dbReference type="Gene3D" id="3.30.450.70">
    <property type="match status" value="1"/>
</dbReference>
<evidence type="ECO:0000256" key="2">
    <source>
        <dbReference type="ARBA" id="ARBA00022824"/>
    </source>
</evidence>
<feature type="compositionally biased region" description="Gly residues" evidence="7">
    <location>
        <begin position="28"/>
        <end position="38"/>
    </location>
</feature>
<feature type="compositionally biased region" description="Low complexity" evidence="7">
    <location>
        <begin position="39"/>
        <end position="48"/>
    </location>
</feature>
<evidence type="ECO:0000256" key="4">
    <source>
        <dbReference type="ARBA" id="ARBA00023034"/>
    </source>
</evidence>
<keyword evidence="9" id="KW-1185">Reference proteome</keyword>
<proteinExistence type="inferred from homology"/>
<dbReference type="Pfam" id="PF04099">
    <property type="entry name" value="Sybindin"/>
    <property type="match status" value="1"/>
</dbReference>
<dbReference type="AlphaFoldDB" id="A0A397SIY4"/>
<keyword evidence="3 6" id="KW-0931">ER-Golgi transport</keyword>
<evidence type="ECO:0000256" key="3">
    <source>
        <dbReference type="ARBA" id="ARBA00022892"/>
    </source>
</evidence>
<dbReference type="SMART" id="SM01399">
    <property type="entry name" value="Sybindin"/>
    <property type="match status" value="1"/>
</dbReference>
<evidence type="ECO:0000256" key="6">
    <source>
        <dbReference type="RuleBase" id="RU366065"/>
    </source>
</evidence>
<dbReference type="InterPro" id="IPR007233">
    <property type="entry name" value="TRAPPC"/>
</dbReference>
<keyword evidence="4 6" id="KW-0333">Golgi apparatus</keyword>
<keyword evidence="2 6" id="KW-0256">Endoplasmic reticulum</keyword>
<feature type="compositionally biased region" description="Low complexity" evidence="7">
    <location>
        <begin position="59"/>
        <end position="79"/>
    </location>
</feature>
<keyword evidence="1 6" id="KW-0813">Transport</keyword>
<comment type="similarity">
    <text evidence="5">Belongs to the TRAPP small subunits family. BET5 subfamily.</text>
</comment>
<evidence type="ECO:0000256" key="5">
    <source>
        <dbReference type="ARBA" id="ARBA00038167"/>
    </source>
</evidence>
<gene>
    <name evidence="8" type="ORF">C1645_783199</name>
</gene>
<dbReference type="SUPFAM" id="SSF64356">
    <property type="entry name" value="SNARE-like"/>
    <property type="match status" value="1"/>
</dbReference>
<evidence type="ECO:0000313" key="9">
    <source>
        <dbReference type="Proteomes" id="UP000265703"/>
    </source>
</evidence>
<reference evidence="8 9" key="1">
    <citation type="submission" date="2018-06" db="EMBL/GenBank/DDBJ databases">
        <title>Comparative genomics reveals the genomic features of Rhizophagus irregularis, R. cerebriforme, R. diaphanum and Gigaspora rosea, and their symbiotic lifestyle signature.</title>
        <authorList>
            <person name="Morin E."/>
            <person name="San Clemente H."/>
            <person name="Chen E.C.H."/>
            <person name="De La Providencia I."/>
            <person name="Hainaut M."/>
            <person name="Kuo A."/>
            <person name="Kohler A."/>
            <person name="Murat C."/>
            <person name="Tang N."/>
            <person name="Roy S."/>
            <person name="Loubradou J."/>
            <person name="Henrissat B."/>
            <person name="Grigoriev I.V."/>
            <person name="Corradi N."/>
            <person name="Roux C."/>
            <person name="Martin F.M."/>
        </authorList>
    </citation>
    <scope>NUCLEOTIDE SEQUENCE [LARGE SCALE GENOMIC DNA]</scope>
    <source>
        <strain evidence="8 9">DAOM 227022</strain>
    </source>
</reference>
<dbReference type="OrthoDB" id="3364529at2759"/>
<dbReference type="EMBL" id="QKYT01000464">
    <property type="protein sequence ID" value="RIA84859.1"/>
    <property type="molecule type" value="Genomic_DNA"/>
</dbReference>